<dbReference type="Pfam" id="PF21818">
    <property type="entry name" value="DUF6884"/>
    <property type="match status" value="1"/>
</dbReference>
<dbReference type="RefSeq" id="WP_376845544.1">
    <property type="nucleotide sequence ID" value="NZ_JBHSFW010000001.1"/>
</dbReference>
<dbReference type="EMBL" id="JBHSFW010000001">
    <property type="protein sequence ID" value="MFC4618309.1"/>
    <property type="molecule type" value="Genomic_DNA"/>
</dbReference>
<sequence>MVGLFATARKKADHPAKVVDFYISPLFIKSVEYARLYYDRYYFYNAKDGLLLPDDFMTPYDVSIRTFSQSEKQAWAARVVEAFARYEKPGPIELFLHGGSVYRKYLEPALTAYGFTFTVPLEGMSIGKQLKWYQEKIAVAEGDKN</sequence>
<dbReference type="InterPro" id="IPR049251">
    <property type="entry name" value="DUF6884"/>
</dbReference>
<comment type="caution">
    <text evidence="2">The sequence shown here is derived from an EMBL/GenBank/DDBJ whole genome shotgun (WGS) entry which is preliminary data.</text>
</comment>
<evidence type="ECO:0000313" key="3">
    <source>
        <dbReference type="Proteomes" id="UP001596022"/>
    </source>
</evidence>
<gene>
    <name evidence="2" type="ORF">ACFO4N_06140</name>
</gene>
<organism evidence="2 3">
    <name type="scientific">Camelliibacillus cellulosilyticus</name>
    <dbReference type="NCBI Taxonomy" id="2174486"/>
    <lineage>
        <taxon>Bacteria</taxon>
        <taxon>Bacillati</taxon>
        <taxon>Bacillota</taxon>
        <taxon>Bacilli</taxon>
        <taxon>Bacillales</taxon>
        <taxon>Sporolactobacillaceae</taxon>
        <taxon>Camelliibacillus</taxon>
    </lineage>
</organism>
<feature type="domain" description="DUF6884" evidence="1">
    <location>
        <begin position="3"/>
        <end position="135"/>
    </location>
</feature>
<accession>A0ABV9GL91</accession>
<proteinExistence type="predicted"/>
<keyword evidence="3" id="KW-1185">Reference proteome</keyword>
<evidence type="ECO:0000313" key="2">
    <source>
        <dbReference type="EMBL" id="MFC4618309.1"/>
    </source>
</evidence>
<name>A0ABV9GL91_9BACL</name>
<evidence type="ECO:0000259" key="1">
    <source>
        <dbReference type="Pfam" id="PF21818"/>
    </source>
</evidence>
<reference evidence="3" key="1">
    <citation type="journal article" date="2019" name="Int. J. Syst. Evol. Microbiol.">
        <title>The Global Catalogue of Microorganisms (GCM) 10K type strain sequencing project: providing services to taxonomists for standard genome sequencing and annotation.</title>
        <authorList>
            <consortium name="The Broad Institute Genomics Platform"/>
            <consortium name="The Broad Institute Genome Sequencing Center for Infectious Disease"/>
            <person name="Wu L."/>
            <person name="Ma J."/>
        </authorList>
    </citation>
    <scope>NUCLEOTIDE SEQUENCE [LARGE SCALE GENOMIC DNA]</scope>
    <source>
        <strain evidence="3">CGMCC 1.16306</strain>
    </source>
</reference>
<dbReference type="Proteomes" id="UP001596022">
    <property type="component" value="Unassembled WGS sequence"/>
</dbReference>
<protein>
    <submittedName>
        <fullName evidence="2">DUF6884 domain-containing protein</fullName>
    </submittedName>
</protein>